<evidence type="ECO:0000313" key="3">
    <source>
        <dbReference type="Proteomes" id="UP001620626"/>
    </source>
</evidence>
<protein>
    <recommendedName>
        <fullName evidence="4">Ubiquitin-like protease family profile domain-containing protein</fullName>
    </recommendedName>
</protein>
<evidence type="ECO:0000256" key="1">
    <source>
        <dbReference type="SAM" id="MobiDB-lite"/>
    </source>
</evidence>
<sequence length="341" mass="38777">MPSIQRSEGRIRKRQVSSSCNETPKRTGGRPKKRTRIAGPGRGHRSSSSSCQNSPAPLSDLLYLPQNEQMPLTDSNNEPLSIAEGPLLSSDGHVAQPELFASRHELLNLWNNENEMCDDRVIYGYLRYLASINNNKRIVVVAPFYTDPNVHYGPGAINLELNDYCYNHTADYDVLLVPVIFPGHFTLLIFDRSNREQLHCLFIDSLPPAQNITADFSNRLNDSRFPGFDQNRINLLTQIICQLTQGLEPTAFEIKILPPNEYTCQLDAINCGFFTILYAESYLMNNRSFFLPILDINAERKRIISQLAKLLLSDTVEYIPRNTNGQYYFVQRSNVLEGVQE</sequence>
<name>A0ABD2IGC6_9BILA</name>
<feature type="region of interest" description="Disordered" evidence="1">
    <location>
        <begin position="1"/>
        <end position="59"/>
    </location>
</feature>
<gene>
    <name evidence="2" type="ORF">niasHT_035580</name>
</gene>
<keyword evidence="3" id="KW-1185">Reference proteome</keyword>
<dbReference type="AlphaFoldDB" id="A0ABD2IGC6"/>
<organism evidence="2 3">
    <name type="scientific">Heterodera trifolii</name>
    <dbReference type="NCBI Taxonomy" id="157864"/>
    <lineage>
        <taxon>Eukaryota</taxon>
        <taxon>Metazoa</taxon>
        <taxon>Ecdysozoa</taxon>
        <taxon>Nematoda</taxon>
        <taxon>Chromadorea</taxon>
        <taxon>Rhabditida</taxon>
        <taxon>Tylenchina</taxon>
        <taxon>Tylenchomorpha</taxon>
        <taxon>Tylenchoidea</taxon>
        <taxon>Heteroderidae</taxon>
        <taxon>Heteroderinae</taxon>
        <taxon>Heterodera</taxon>
    </lineage>
</organism>
<dbReference type="SUPFAM" id="SSF54001">
    <property type="entry name" value="Cysteine proteinases"/>
    <property type="match status" value="1"/>
</dbReference>
<dbReference type="Gene3D" id="3.40.395.10">
    <property type="entry name" value="Adenoviral Proteinase, Chain A"/>
    <property type="match status" value="1"/>
</dbReference>
<feature type="compositionally biased region" description="Basic residues" evidence="1">
    <location>
        <begin position="27"/>
        <end position="36"/>
    </location>
</feature>
<reference evidence="2 3" key="1">
    <citation type="submission" date="2024-10" db="EMBL/GenBank/DDBJ databases">
        <authorList>
            <person name="Kim D."/>
        </authorList>
    </citation>
    <scope>NUCLEOTIDE SEQUENCE [LARGE SCALE GENOMIC DNA]</scope>
    <source>
        <strain evidence="2">BH-2024</strain>
    </source>
</reference>
<evidence type="ECO:0008006" key="4">
    <source>
        <dbReference type="Google" id="ProtNLM"/>
    </source>
</evidence>
<dbReference type="EMBL" id="JBICBT010001251">
    <property type="protein sequence ID" value="KAL3076541.1"/>
    <property type="molecule type" value="Genomic_DNA"/>
</dbReference>
<accession>A0ABD2IGC6</accession>
<proteinExistence type="predicted"/>
<dbReference type="Proteomes" id="UP001620626">
    <property type="component" value="Unassembled WGS sequence"/>
</dbReference>
<evidence type="ECO:0000313" key="2">
    <source>
        <dbReference type="EMBL" id="KAL3076541.1"/>
    </source>
</evidence>
<dbReference type="InterPro" id="IPR038765">
    <property type="entry name" value="Papain-like_cys_pep_sf"/>
</dbReference>
<comment type="caution">
    <text evidence="2">The sequence shown here is derived from an EMBL/GenBank/DDBJ whole genome shotgun (WGS) entry which is preliminary data.</text>
</comment>